<reference evidence="2 3" key="1">
    <citation type="submission" date="2015-09" db="EMBL/GenBank/DDBJ databases">
        <title>Draft genome sequence of Alicyclobacillus ferrooxydans DSM 22381.</title>
        <authorList>
            <person name="Hemp J."/>
        </authorList>
    </citation>
    <scope>NUCLEOTIDE SEQUENCE [LARGE SCALE GENOMIC DNA]</scope>
    <source>
        <strain evidence="2 3">TC-34</strain>
    </source>
</reference>
<name>A0A0P9D008_9BACL</name>
<comment type="caution">
    <text evidence="2">The sequence shown here is derived from an EMBL/GenBank/DDBJ whole genome shotgun (WGS) entry which is preliminary data.</text>
</comment>
<dbReference type="Gene3D" id="2.40.128.20">
    <property type="match status" value="1"/>
</dbReference>
<evidence type="ECO:0000313" key="3">
    <source>
        <dbReference type="Proteomes" id="UP000050482"/>
    </source>
</evidence>
<dbReference type="PATRIC" id="fig|471514.4.peg.4804"/>
<dbReference type="AlphaFoldDB" id="A0A0P9D008"/>
<evidence type="ECO:0000256" key="1">
    <source>
        <dbReference type="SAM" id="MobiDB-lite"/>
    </source>
</evidence>
<gene>
    <name evidence="2" type="ORF">AN477_15610</name>
</gene>
<feature type="compositionally biased region" description="Basic and acidic residues" evidence="1">
    <location>
        <begin position="57"/>
        <end position="67"/>
    </location>
</feature>
<dbReference type="InterPro" id="IPR012674">
    <property type="entry name" value="Calycin"/>
</dbReference>
<feature type="region of interest" description="Disordered" evidence="1">
    <location>
        <begin position="54"/>
        <end position="87"/>
    </location>
</feature>
<proteinExistence type="predicted"/>
<keyword evidence="3" id="KW-1185">Reference proteome</keyword>
<protein>
    <submittedName>
        <fullName evidence="2">Uncharacterized protein</fullName>
    </submittedName>
</protein>
<dbReference type="STRING" id="471514.AN477_15610"/>
<dbReference type="EMBL" id="LJCO01000069">
    <property type="protein sequence ID" value="KPV42772.1"/>
    <property type="molecule type" value="Genomic_DNA"/>
</dbReference>
<dbReference type="InterPro" id="IPR015231">
    <property type="entry name" value="DUF1934"/>
</dbReference>
<dbReference type="OrthoDB" id="2376751at2"/>
<dbReference type="RefSeq" id="WP_054970093.1">
    <property type="nucleotide sequence ID" value="NZ_LJCO01000069.1"/>
</dbReference>
<dbReference type="Pfam" id="PF09148">
    <property type="entry name" value="DUF1934"/>
    <property type="match status" value="1"/>
</dbReference>
<sequence length="174" mass="19795">MRDFWFSETDFVVPVELSISRRNRFLGHLTTGQPWDEQEKQTVQQVRWKQSANVHEISYRETPENPNRRGGSGSAASPLAASDEPPNLTICRLEPTTLTWQRHGGVEWEHIFETGDVRSSLMTVPGIGSIEVKLRTRSLRIEVGPTGGLIDVAYDMTMSDVTQYIELSMRFTRT</sequence>
<organism evidence="2 3">
    <name type="scientific">Alicyclobacillus ferrooxydans</name>
    <dbReference type="NCBI Taxonomy" id="471514"/>
    <lineage>
        <taxon>Bacteria</taxon>
        <taxon>Bacillati</taxon>
        <taxon>Bacillota</taxon>
        <taxon>Bacilli</taxon>
        <taxon>Bacillales</taxon>
        <taxon>Alicyclobacillaceae</taxon>
        <taxon>Alicyclobacillus</taxon>
    </lineage>
</organism>
<evidence type="ECO:0000313" key="2">
    <source>
        <dbReference type="EMBL" id="KPV42772.1"/>
    </source>
</evidence>
<accession>A0A0P9D008</accession>
<dbReference type="Proteomes" id="UP000050482">
    <property type="component" value="Unassembled WGS sequence"/>
</dbReference>